<dbReference type="PATRIC" id="fig|1430899.3.peg.2699"/>
<organism evidence="2 3">
    <name type="scientific">Listeria fleischmannii 1991</name>
    <dbReference type="NCBI Taxonomy" id="1430899"/>
    <lineage>
        <taxon>Bacteria</taxon>
        <taxon>Bacillati</taxon>
        <taxon>Bacillota</taxon>
        <taxon>Bacilli</taxon>
        <taxon>Bacillales</taxon>
        <taxon>Listeriaceae</taxon>
        <taxon>Listeria</taxon>
    </lineage>
</organism>
<dbReference type="Gene3D" id="2.160.20.10">
    <property type="entry name" value="Single-stranded right-handed beta-helix, Pectin lyase-like"/>
    <property type="match status" value="1"/>
</dbReference>
<comment type="caution">
    <text evidence="2">The sequence shown here is derived from an EMBL/GenBank/DDBJ whole genome shotgun (WGS) entry which is preliminary data.</text>
</comment>
<dbReference type="InterPro" id="IPR011050">
    <property type="entry name" value="Pectin_lyase_fold/virulence"/>
</dbReference>
<protein>
    <submittedName>
        <fullName evidence="2">Uncharacterized protein</fullName>
    </submittedName>
</protein>
<dbReference type="EMBL" id="AZHO01000040">
    <property type="protein sequence ID" value="KMT57735.1"/>
    <property type="molecule type" value="Genomic_DNA"/>
</dbReference>
<dbReference type="SUPFAM" id="SSF51126">
    <property type="entry name" value="Pectin lyase-like"/>
    <property type="match status" value="1"/>
</dbReference>
<gene>
    <name evidence="2" type="ORF">X560_2648</name>
</gene>
<name>A0A0J8G593_9LIST</name>
<dbReference type="Proteomes" id="UP000052258">
    <property type="component" value="Unassembled WGS sequence"/>
</dbReference>
<evidence type="ECO:0000256" key="1">
    <source>
        <dbReference type="SAM" id="SignalP"/>
    </source>
</evidence>
<dbReference type="InterPro" id="IPR006626">
    <property type="entry name" value="PbH1"/>
</dbReference>
<keyword evidence="1" id="KW-0732">Signal</keyword>
<reference evidence="2 3" key="1">
    <citation type="journal article" date="2015" name="Genome Biol. Evol.">
        <title>Comparative Genomics of Listeria Sensu Lato: Genus-Wide Differences in Evolutionary Dynamics and the Progressive Gain of Complex, Potentially Pathogenicity-Related Traits through Lateral Gene Transfer.</title>
        <authorList>
            <person name="Chiara M."/>
            <person name="Caruso M."/>
            <person name="D'Erchia A.M."/>
            <person name="Manzari C."/>
            <person name="Fraccalvieri R."/>
            <person name="Goffredo E."/>
            <person name="Latorre L."/>
            <person name="Miccolupo A."/>
            <person name="Padalino I."/>
            <person name="Santagada G."/>
            <person name="Chiocco D."/>
            <person name="Pesole G."/>
            <person name="Horner D.S."/>
            <person name="Parisi A."/>
        </authorList>
    </citation>
    <scope>NUCLEOTIDE SEQUENCE [LARGE SCALE GENOMIC DNA]</scope>
    <source>
        <strain evidence="2 3">1991</strain>
    </source>
</reference>
<dbReference type="AlphaFoldDB" id="A0A0J8G593"/>
<feature type="chain" id="PRO_5005297984" evidence="1">
    <location>
        <begin position="32"/>
        <end position="436"/>
    </location>
</feature>
<dbReference type="RefSeq" id="WP_007473018.1">
    <property type="nucleotide sequence ID" value="NZ_KQ130624.1"/>
</dbReference>
<accession>A0A0J8G593</accession>
<dbReference type="OrthoDB" id="2360973at2"/>
<proteinExistence type="predicted"/>
<evidence type="ECO:0000313" key="2">
    <source>
        <dbReference type="EMBL" id="KMT57735.1"/>
    </source>
</evidence>
<evidence type="ECO:0000313" key="3">
    <source>
        <dbReference type="Proteomes" id="UP000052258"/>
    </source>
</evidence>
<dbReference type="SMART" id="SM00710">
    <property type="entry name" value="PbH1"/>
    <property type="match status" value="6"/>
</dbReference>
<feature type="signal peptide" evidence="1">
    <location>
        <begin position="1"/>
        <end position="31"/>
    </location>
</feature>
<dbReference type="InterPro" id="IPR012334">
    <property type="entry name" value="Pectin_lyas_fold"/>
</dbReference>
<sequence length="436" mass="48604">MKKNVIHYFTFCLVSLLVVFILSVFPKPAAAAQKVISLESVVTGKTGNVFLKSKKEAVYTVSQPIKNVKVNLIGHSSGSTIKASYNGTGKNNTPYLVSYTPGVKNITIRNITFDLAKKGRGSLYFSKVQNLKLYNNSFTGYSKKYGYYKTDSSVLLENSKNITIEKNSFLNNGFEYSNRDGDLNRSITIQGNASNQVKLLNNRFYKVNQAVVAMSTGMNSFQIKGNRFEQVVDNALYLLKIGRADITNNTFLNSADEGIVISGGTFNIYSNKATNIRNKFLAIDGTAKSVDFAYNNVVTNLSSKQSRPSAITWRPGREKSLVTKMTIRNNTFNLDTAPSNYDVFPLGNVKTFTFTNNKVILQKLATYQKLFAFKGRATIQSANFTKNTITARQKNGISTKSIFIREDAANFTPIKKLTIKSTPFKGQLPKKYKYTK</sequence>
<keyword evidence="3" id="KW-1185">Reference proteome</keyword>